<accession>S7PMW4</accession>
<feature type="domain" description="Anillin homology" evidence="1">
    <location>
        <begin position="76"/>
        <end position="228"/>
    </location>
</feature>
<dbReference type="GO" id="GO:0000915">
    <property type="term" value="P:actomyosin contractile ring assembly"/>
    <property type="evidence" value="ECO:0007669"/>
    <property type="project" value="TreeGrafter"/>
</dbReference>
<dbReference type="Proteomes" id="UP000052978">
    <property type="component" value="Unassembled WGS sequence"/>
</dbReference>
<dbReference type="InterPro" id="IPR051364">
    <property type="entry name" value="Cytokinesis/Rho-signaling"/>
</dbReference>
<protein>
    <submittedName>
        <fullName evidence="2">Actin-binding protein anillin</fullName>
    </submittedName>
</protein>
<dbReference type="InterPro" id="IPR012966">
    <property type="entry name" value="AHD"/>
</dbReference>
<dbReference type="GO" id="GO:0031106">
    <property type="term" value="P:septin ring organization"/>
    <property type="evidence" value="ECO:0007669"/>
    <property type="project" value="TreeGrafter"/>
</dbReference>
<evidence type="ECO:0000313" key="3">
    <source>
        <dbReference type="Proteomes" id="UP000052978"/>
    </source>
</evidence>
<sequence length="290" mass="32064">MQELNNEINLQQSALNCCVDEEHGKGSLEEAEAERLLLITTEKRTLLIDELNKLKSEGSQRKNKAGLLSQSEFVPSKGSVILSEIRLPLKADFVCSTVQKPDAASYSFLFILKAGAKNMVDTPLASTATSLNGDALTFSTTYTLEDVSNDFEISIEVYRLVQKKDSSVPDKKKKAYKSKAITPKRLLISRTTKSTLHSSVMASPGGLHAVRTSNFILVGSYTLSLSSVRNTKFAVDKIKYDVKERELLGYLFQEKMGLTSEHDEPVAKGLLDKLRIIKHTKPKLGNSNCC</sequence>
<evidence type="ECO:0000313" key="2">
    <source>
        <dbReference type="EMBL" id="EPQ12188.1"/>
    </source>
</evidence>
<dbReference type="AlphaFoldDB" id="S7PMW4"/>
<dbReference type="Pfam" id="PF08174">
    <property type="entry name" value="Anillin"/>
    <property type="match status" value="1"/>
</dbReference>
<dbReference type="GO" id="GO:0000281">
    <property type="term" value="P:mitotic cytokinesis"/>
    <property type="evidence" value="ECO:0007669"/>
    <property type="project" value="TreeGrafter"/>
</dbReference>
<gene>
    <name evidence="2" type="ORF">D623_10016017</name>
</gene>
<proteinExistence type="predicted"/>
<organism evidence="2 3">
    <name type="scientific">Myotis brandtii</name>
    <name type="common">Brandt's bat</name>
    <dbReference type="NCBI Taxonomy" id="109478"/>
    <lineage>
        <taxon>Eukaryota</taxon>
        <taxon>Metazoa</taxon>
        <taxon>Chordata</taxon>
        <taxon>Craniata</taxon>
        <taxon>Vertebrata</taxon>
        <taxon>Euteleostomi</taxon>
        <taxon>Mammalia</taxon>
        <taxon>Eutheria</taxon>
        <taxon>Laurasiatheria</taxon>
        <taxon>Chiroptera</taxon>
        <taxon>Yangochiroptera</taxon>
        <taxon>Vespertilionidae</taxon>
        <taxon>Myotis</taxon>
    </lineage>
</organism>
<evidence type="ECO:0000259" key="1">
    <source>
        <dbReference type="Pfam" id="PF08174"/>
    </source>
</evidence>
<name>S7PMW4_MYOBR</name>
<dbReference type="GO" id="GO:0005826">
    <property type="term" value="C:actomyosin contractile ring"/>
    <property type="evidence" value="ECO:0007669"/>
    <property type="project" value="TreeGrafter"/>
</dbReference>
<dbReference type="EMBL" id="KE163473">
    <property type="protein sequence ID" value="EPQ12188.1"/>
    <property type="molecule type" value="Genomic_DNA"/>
</dbReference>
<keyword evidence="3" id="KW-1185">Reference proteome</keyword>
<dbReference type="PANTHER" id="PTHR21538">
    <property type="entry name" value="ANILLIN/RHOTEKIN RTKN"/>
    <property type="match status" value="1"/>
</dbReference>
<reference evidence="2 3" key="1">
    <citation type="journal article" date="2013" name="Nat. Commun.">
        <title>Genome analysis reveals insights into physiology and longevity of the Brandt's bat Myotis brandtii.</title>
        <authorList>
            <person name="Seim I."/>
            <person name="Fang X."/>
            <person name="Xiong Z."/>
            <person name="Lobanov A.V."/>
            <person name="Huang Z."/>
            <person name="Ma S."/>
            <person name="Feng Y."/>
            <person name="Turanov A.A."/>
            <person name="Zhu Y."/>
            <person name="Lenz T.L."/>
            <person name="Gerashchenko M.V."/>
            <person name="Fan D."/>
            <person name="Hee Yim S."/>
            <person name="Yao X."/>
            <person name="Jordan D."/>
            <person name="Xiong Y."/>
            <person name="Ma Y."/>
            <person name="Lyapunov A.N."/>
            <person name="Chen G."/>
            <person name="Kulakova O.I."/>
            <person name="Sun Y."/>
            <person name="Lee S.G."/>
            <person name="Bronson R.T."/>
            <person name="Moskalev A.A."/>
            <person name="Sunyaev S.R."/>
            <person name="Zhang G."/>
            <person name="Krogh A."/>
            <person name="Wang J."/>
            <person name="Gladyshev V.N."/>
        </authorList>
    </citation>
    <scope>NUCLEOTIDE SEQUENCE [LARGE SCALE GENOMIC DNA]</scope>
</reference>
<dbReference type="PANTHER" id="PTHR21538:SF27">
    <property type="entry name" value="ANILLIN"/>
    <property type="match status" value="1"/>
</dbReference>